<evidence type="ECO:0000259" key="11">
    <source>
        <dbReference type="PROSITE" id="PS50050"/>
    </source>
</evidence>
<evidence type="ECO:0000256" key="2">
    <source>
        <dbReference type="ARBA" id="ARBA00022729"/>
    </source>
</evidence>
<evidence type="ECO:0000256" key="5">
    <source>
        <dbReference type="PROSITE-ProRule" id="PRU00076"/>
    </source>
</evidence>
<reference evidence="12" key="2">
    <citation type="journal article" date="2021" name="Genome Biol. Evol.">
        <title>Developing a high-quality reference genome for a parasitic bivalve with doubly uniparental inheritance (Bivalvia: Unionida).</title>
        <authorList>
            <person name="Smith C.H."/>
        </authorList>
    </citation>
    <scope>NUCLEOTIDE SEQUENCE</scope>
    <source>
        <strain evidence="12">CHS0354</strain>
        <tissue evidence="12">Mantle</tissue>
    </source>
</reference>
<keyword evidence="8" id="KW-0812">Transmembrane</keyword>
<evidence type="ECO:0000256" key="8">
    <source>
        <dbReference type="SAM" id="Phobius"/>
    </source>
</evidence>
<feature type="transmembrane region" description="Helical" evidence="8">
    <location>
        <begin position="1624"/>
        <end position="1650"/>
    </location>
</feature>
<dbReference type="InterPro" id="IPR001881">
    <property type="entry name" value="EGF-like_Ca-bd_dom"/>
</dbReference>
<dbReference type="PANTHER" id="PTHR24050">
    <property type="entry name" value="PA14 DOMAIN-CONTAINING PROTEIN"/>
    <property type="match status" value="1"/>
</dbReference>
<evidence type="ECO:0000259" key="10">
    <source>
        <dbReference type="PROSITE" id="PS50026"/>
    </source>
</evidence>
<keyword evidence="8" id="KW-1133">Transmembrane helix</keyword>
<dbReference type="EMBL" id="JAEAOA010001410">
    <property type="protein sequence ID" value="KAK3603723.1"/>
    <property type="molecule type" value="Genomic_DNA"/>
</dbReference>
<evidence type="ECO:0000256" key="9">
    <source>
        <dbReference type="SAM" id="SignalP"/>
    </source>
</evidence>
<sequence>MRLHTVGIKMVMASVQCPVWMVLMVLCWDHCAGQKGADEQAGDHTLLYSHLVLLDSLPSGINALSPLDLVIRTNYSGRVEFQEADSFRILLNITSPTIEETYTVVSALSEDKGRLLLQVYNEPMPVPNISLAWICIVIVGLTGLVMIVTTIFAIWWYTTKQYFEMFSGSHNPLLYRAAQAGDLPTAQGDLLLLGEDDVGGDITTTDYHVVMPELPEEDEEEEEADIIRMEMLRTHGSVIRTENYPDNSGDEDDDATFIKSRMISAVNKRQQVWTETQCDTGVERNQGHGGIGGVLKYFTDQSEDERTQVYNDNVGVLKYPADQSEDELEDNALQSPDQKIADADGDYTPLDDLDDLVDMSGVHETESAKKQHDEAGLGEVQPSHSDHVIKREGSKKRHISTPDTNSCHPNREPAYVNLHGGQMGLPVLRPVDDTNDIYSYLRVDGSPIQSQPPFLDDERMSSFPNKNDNQVYSSVSTFEGQYIRLKPVPSKVKVKPKNVPCPTVDSYSSETLITFKGSNSTVSKQTTTAKPIPVPKKLESKGHIGFGDASPVGNNVHPLLLSEPRSPGTFSMLSDGSNEIFEVRDFGVDDLESQQKDADMMSNASLPLPSPPVHSQFDLYDTPMISQLSPRQSYISASPGEFWTGTCIALTGSPSPGINFKSKDEARDSGIVASNQAIAQQEETRFVFPPAPPSPAHVIYSSQTRRQLHLDEQRRNDLHPSSPGGTNSSMANTVGTTAGNVSTEVEGFQREGGTKGKRGRGGKGKISMLHISILCSLCLLGVMTGVYCRTAQSTSVDIIIFSPAKFMSKKVSIYMARNKPVEVEPGSHLYEQFELDNPILWRRNSTLCVTSHCTQGCDDNTGHCICRKGFIMSKDGSCEDINECTEGVGTCDISAGCFNKMGSYECLCAGDYYGDGKSCKECLSPCPVGKFEVQPCDTKHNKQKICKDCTTSCTDGYYMSKLCEKDKDADCRMCQSRCSDNEFEYRQCSTDQNRECRVKDSLAAPKMSENILFENMQKVQDGKSEILFFPNSDKFLVHRFVLDRSLWSQRDDSDVYIDVTVNYTNLAAKFQSVNQSINTDMNQPDRQSRTNQVREKYCSSPLPQHFQLTYQIHKDVLFQKKNGRVEACGKDNGFPNLLTGSEPGQAMLCSEPSPLSNVFHMNAATFSPTSSVWIQKSENCTRKHEECETCYRLLGFSMKNSQDCVIRREEHQSEISPRLQVCYSCAAKNNCSAVCKDYHSKDCRMIRCERGNLVQYSLTPVYPVGQKFLCYVKPVMGERLIQVNYAIKKHSAILLKGSLAVKTDEEWKKTGKIERRDSIVRVSIDSMLSNMPNLVQGEMVSHAKPRAGFYQPQGTKLEQTKVDTHTVQVQPSSPFGVSPSVFGTTGCGNEDISSLIVARDDPIQVLSGLTVQHADLDASYYITNNSHPNKVVIRVDSSTSILKAIYPTGELKHNSLKAHLSLQANHWLLNVTGELLFFPCVVNINISDPFYKSSTLYQYELAVNSTLMFSINFSIATGDLPTVSKSFLIIVQDRVSTHHLIAHRPAPDVKAIRAIEQSHEESSLDGKERNMSIPNPPHFSIFFIASVSGAICLLLFILMVGLVLEQGIPDGNIQRFQVRHLVLLVIYIVFQFVYALVVSMTVFVFVVIAINGETAMFLQQYNQHRSVKTDVTQLELDHMQHHLETEVVRLNNITDSRRKMCEEKIQLISKDFTNLKDMIMKRSQENLQQMDLKNLINEHMRRVTDNFSENLSAFRQKFEAEKQFLIRKLVSDIENTYKTIQHNKWLAGVTYLYNDVVNTHLLFNRSSVTRPFMEWSGLDMDISDLTSGISLPLPRLPSLDPHLHVDYPDIQQTSPSPRSIPIKTEKKNLWQLYSTMSTMPQNTSEGQASNNSSQRTTKFSTGIYTMFLACMVCIDFFWFLHRMTKSVAVGQLLLYGYPIYVDARDRKDDGLHSVDNTQKNIKGKCYSSPRNKFCKSARIVASKAMSSLFIPKMIGTVFVCLLVYMISITSMKFINRKTFSYLGYYNNMDDLLKVNELAINVRLQAHAEHINQQEFPIYSSLMTAHVQLNQYLLNLIKTQWKDTEDIHTYTYCHYLKQINVTAKCGNTPDENGLLEVSVEECQFEPIQIQRYQRSITFSTRTREAQMDSFLRNIQQLISDTCHVILVYLAIIIIKDLLGTVLWIYIKRSGVISLRIIYETDNAPDSYSSTESYTNRAAQ</sequence>
<feature type="transmembrane region" description="Helical" evidence="8">
    <location>
        <begin position="1988"/>
        <end position="2007"/>
    </location>
</feature>
<evidence type="ECO:0008006" key="14">
    <source>
        <dbReference type="Google" id="ProtNLM"/>
    </source>
</evidence>
<reference evidence="12" key="3">
    <citation type="submission" date="2023-05" db="EMBL/GenBank/DDBJ databases">
        <authorList>
            <person name="Smith C.H."/>
        </authorList>
    </citation>
    <scope>NUCLEOTIDE SEQUENCE</scope>
    <source>
        <strain evidence="12">CHS0354</strain>
        <tissue evidence="12">Mantle</tissue>
    </source>
</reference>
<feature type="compositionally biased region" description="Basic and acidic residues" evidence="7">
    <location>
        <begin position="361"/>
        <end position="375"/>
    </location>
</feature>
<evidence type="ECO:0000256" key="6">
    <source>
        <dbReference type="PROSITE-ProRule" id="PRU00206"/>
    </source>
</evidence>
<feature type="signal peptide" evidence="9">
    <location>
        <begin position="1"/>
        <end position="33"/>
    </location>
</feature>
<dbReference type="InterPro" id="IPR000742">
    <property type="entry name" value="EGF"/>
</dbReference>
<feature type="region of interest" description="Disordered" evidence="7">
    <location>
        <begin position="715"/>
        <end position="740"/>
    </location>
</feature>
<dbReference type="InterPro" id="IPR001368">
    <property type="entry name" value="TNFR/NGFR_Cys_rich_reg"/>
</dbReference>
<keyword evidence="13" id="KW-1185">Reference proteome</keyword>
<evidence type="ECO:0000256" key="1">
    <source>
        <dbReference type="ARBA" id="ARBA00022536"/>
    </source>
</evidence>
<dbReference type="PROSITE" id="PS50050">
    <property type="entry name" value="TNFR_NGFR_2"/>
    <property type="match status" value="1"/>
</dbReference>
<dbReference type="PROSITE" id="PS00010">
    <property type="entry name" value="ASX_HYDROXYL"/>
    <property type="match status" value="1"/>
</dbReference>
<dbReference type="PROSITE" id="PS01187">
    <property type="entry name" value="EGF_CA"/>
    <property type="match status" value="1"/>
</dbReference>
<feature type="compositionally biased region" description="Polar residues" evidence="7">
    <location>
        <begin position="723"/>
        <end position="740"/>
    </location>
</feature>
<feature type="region of interest" description="Disordered" evidence="7">
    <location>
        <begin position="324"/>
        <end position="410"/>
    </location>
</feature>
<evidence type="ECO:0000256" key="4">
    <source>
        <dbReference type="ARBA" id="ARBA00023157"/>
    </source>
</evidence>
<feature type="compositionally biased region" description="Acidic residues" evidence="7">
    <location>
        <begin position="343"/>
        <end position="357"/>
    </location>
</feature>
<dbReference type="InterPro" id="IPR018097">
    <property type="entry name" value="EGF_Ca-bd_CS"/>
</dbReference>
<accession>A0AAE0T589</accession>
<dbReference type="Gene3D" id="2.10.25.10">
    <property type="entry name" value="Laminin"/>
    <property type="match status" value="1"/>
</dbReference>
<feature type="transmembrane region" description="Helical" evidence="8">
    <location>
        <begin position="131"/>
        <end position="157"/>
    </location>
</feature>
<dbReference type="SMART" id="SM00181">
    <property type="entry name" value="EGF"/>
    <property type="match status" value="2"/>
</dbReference>
<feature type="disulfide bond" evidence="6">
    <location>
        <begin position="953"/>
        <end position="971"/>
    </location>
</feature>
<dbReference type="GO" id="GO:0005509">
    <property type="term" value="F:calcium ion binding"/>
    <property type="evidence" value="ECO:0007669"/>
    <property type="project" value="InterPro"/>
</dbReference>
<dbReference type="Proteomes" id="UP001195483">
    <property type="component" value="Unassembled WGS sequence"/>
</dbReference>
<name>A0AAE0T589_9BIVA</name>
<organism evidence="12 13">
    <name type="scientific">Potamilus streckersoni</name>
    <dbReference type="NCBI Taxonomy" id="2493646"/>
    <lineage>
        <taxon>Eukaryota</taxon>
        <taxon>Metazoa</taxon>
        <taxon>Spiralia</taxon>
        <taxon>Lophotrochozoa</taxon>
        <taxon>Mollusca</taxon>
        <taxon>Bivalvia</taxon>
        <taxon>Autobranchia</taxon>
        <taxon>Heteroconchia</taxon>
        <taxon>Palaeoheterodonta</taxon>
        <taxon>Unionida</taxon>
        <taxon>Unionoidea</taxon>
        <taxon>Unionidae</taxon>
        <taxon>Ambleminae</taxon>
        <taxon>Lampsilini</taxon>
        <taxon>Potamilus</taxon>
    </lineage>
</organism>
<feature type="transmembrane region" description="Helical" evidence="8">
    <location>
        <begin position="1579"/>
        <end position="1604"/>
    </location>
</feature>
<keyword evidence="4 6" id="KW-1015">Disulfide bond</keyword>
<dbReference type="PANTHER" id="PTHR24050:SF28">
    <property type="entry name" value="UROMODULIN-LIKE"/>
    <property type="match status" value="1"/>
</dbReference>
<proteinExistence type="predicted"/>
<evidence type="ECO:0000256" key="3">
    <source>
        <dbReference type="ARBA" id="ARBA00022737"/>
    </source>
</evidence>
<dbReference type="FunFam" id="2.10.25.10:FF:000038">
    <property type="entry name" value="Fibrillin 2"/>
    <property type="match status" value="1"/>
</dbReference>
<feature type="repeat" description="TNFR-Cys" evidence="6">
    <location>
        <begin position="925"/>
        <end position="971"/>
    </location>
</feature>
<dbReference type="InterPro" id="IPR052235">
    <property type="entry name" value="Nephronectin_domain"/>
</dbReference>
<reference evidence="12" key="1">
    <citation type="journal article" date="2021" name="Genome Biol. Evol.">
        <title>A High-Quality Reference Genome for a Parasitic Bivalve with Doubly Uniparental Inheritance (Bivalvia: Unionida).</title>
        <authorList>
            <person name="Smith C.H."/>
        </authorList>
    </citation>
    <scope>NUCLEOTIDE SEQUENCE</scope>
    <source>
        <strain evidence="12">CHS0354</strain>
    </source>
</reference>
<dbReference type="InterPro" id="IPR000152">
    <property type="entry name" value="EGF-type_Asp/Asn_hydroxyl_site"/>
</dbReference>
<feature type="domain" description="EGF-like" evidence="10">
    <location>
        <begin position="880"/>
        <end position="920"/>
    </location>
</feature>
<keyword evidence="1 5" id="KW-0245">EGF-like domain</keyword>
<evidence type="ECO:0000313" key="12">
    <source>
        <dbReference type="EMBL" id="KAK3603723.1"/>
    </source>
</evidence>
<keyword evidence="2 9" id="KW-0732">Signal</keyword>
<gene>
    <name evidence="12" type="ORF">CHS0354_023336</name>
</gene>
<comment type="caution">
    <text evidence="12">The sequence shown here is derived from an EMBL/GenBank/DDBJ whole genome shotgun (WGS) entry which is preliminary data.</text>
</comment>
<dbReference type="SMART" id="SM00179">
    <property type="entry name" value="EGF_CA"/>
    <property type="match status" value="1"/>
</dbReference>
<feature type="transmembrane region" description="Helical" evidence="8">
    <location>
        <begin position="2164"/>
        <end position="2185"/>
    </location>
</feature>
<feature type="transmembrane region" description="Helical" evidence="8">
    <location>
        <begin position="1901"/>
        <end position="1920"/>
    </location>
</feature>
<keyword evidence="8" id="KW-0472">Membrane</keyword>
<evidence type="ECO:0000256" key="7">
    <source>
        <dbReference type="SAM" id="MobiDB-lite"/>
    </source>
</evidence>
<comment type="caution">
    <text evidence="5">Lacks conserved residue(s) required for the propagation of feature annotation.</text>
</comment>
<feature type="domain" description="TNFR-Cys" evidence="11">
    <location>
        <begin position="925"/>
        <end position="971"/>
    </location>
</feature>
<protein>
    <recommendedName>
        <fullName evidence="14">EGF-like domain-containing protein</fullName>
    </recommendedName>
</protein>
<keyword evidence="3" id="KW-0677">Repeat</keyword>
<feature type="chain" id="PRO_5042269596" description="EGF-like domain-containing protein" evidence="9">
    <location>
        <begin position="34"/>
        <end position="2218"/>
    </location>
</feature>
<dbReference type="PROSITE" id="PS50026">
    <property type="entry name" value="EGF_3"/>
    <property type="match status" value="1"/>
</dbReference>
<evidence type="ECO:0000313" key="13">
    <source>
        <dbReference type="Proteomes" id="UP001195483"/>
    </source>
</evidence>